<sequence length="853" mass="98803">MNKKICFLLIYSFFFLKFYGQDITVEGLVTDSVTGEGLPYAALQIKGTTLGTATDADGHFSFSVPKGKKILVVSYLGYDSREMILIPEKKSHLEISLPPSGIHLGEVVIKPTKEKYRKKDNPAVRLVREIIERKKLNTPYAHDYFSYERYEKVLFAMNEYTPKPPKKGKKGKFSFVEEFVDTLNDGTTILPVSEKERIETVYYRRHPKSEKHVVRGSQSSGVDEVFSRDGVQQFLGEAFREVDIFKNDIPLFLQRFVSPLSGIGPNYYKYYLLDTLAVEGQTCVDLGFVPFNSETFGFTGHLYVTLDSTYFVKKAVLNVPKDINLNFVSHMTIEQTFERTADSTRLITKDDIKVNFKLSEKSKGMYARRLNIYRKHSFDVPDAETAQVFEESAPTLFAANAYRQPDSYWNTIRPPEAVRKNPNSVNNLMTKLRSVPVFYFTEKVVSILVSGYIPTNKDPLKNKFDLGPMNSTFNGNAIEGARFRVGGGTTPVLHKRWLADGYMAYGTRDQKLKYDALVEYSFNDRKDYRLEFPIHSLRLEYMYDLNKLGQQYMYTSKDNMMLAIRRKKDTRATYLRKAELTYTREHYNGVSYGAVLRNLREYATPYAEFNRFESDGSVKPVTRYDLTALELRFRYGKNEKFYQTRTQRVPITYDALIFNLSHVMAKKGFLGSSYDYQRTDVGVQKRFWFSAFGYVDFIAKAGKVWSKVPYPLLILPNANLTYTIQPEAYTNMNALEFMNDEYASWDVTYYMNGNLLNRIPLIKKLKWREVFTFRGLWGHLTDKNNPMVASNKEGLYMFPEGTFMMGKAPYMEAGVGIENIFKFLRIDYVWRLNYRNNPDIQKSGIRMTMKLSF</sequence>
<evidence type="ECO:0008006" key="3">
    <source>
        <dbReference type="Google" id="ProtNLM"/>
    </source>
</evidence>
<comment type="caution">
    <text evidence="1">The sequence shown here is derived from an EMBL/GenBank/DDBJ whole genome shotgun (WGS) entry which is preliminary data.</text>
</comment>
<evidence type="ECO:0000313" key="1">
    <source>
        <dbReference type="EMBL" id="EDY96459.1"/>
    </source>
</evidence>
<dbReference type="Gene3D" id="2.60.40.1120">
    <property type="entry name" value="Carboxypeptidase-like, regulatory domain"/>
    <property type="match status" value="1"/>
</dbReference>
<dbReference type="OrthoDB" id="983143at2"/>
<dbReference type="Pfam" id="PF18939">
    <property type="entry name" value="DUF5686"/>
    <property type="match status" value="1"/>
</dbReference>
<name>B5CW12_PHOPM</name>
<dbReference type="AlphaFoldDB" id="B5CW12"/>
<dbReference type="InterPro" id="IPR008969">
    <property type="entry name" value="CarboxyPept-like_regulatory"/>
</dbReference>
<organism evidence="1 2">
    <name type="scientific">Phocaeicola plebeius (strain DSM 17135 / JCM 12973 / CCUG 54634 / M2)</name>
    <name type="common">Bacteroides plebeius</name>
    <dbReference type="NCBI Taxonomy" id="484018"/>
    <lineage>
        <taxon>Bacteria</taxon>
        <taxon>Pseudomonadati</taxon>
        <taxon>Bacteroidota</taxon>
        <taxon>Bacteroidia</taxon>
        <taxon>Bacteroidales</taxon>
        <taxon>Bacteroidaceae</taxon>
        <taxon>Phocaeicola</taxon>
    </lineage>
</organism>
<evidence type="ECO:0000313" key="2">
    <source>
        <dbReference type="Proteomes" id="UP000003452"/>
    </source>
</evidence>
<reference evidence="1 2" key="2">
    <citation type="submission" date="2008-08" db="EMBL/GenBank/DDBJ databases">
        <authorList>
            <person name="Fulton L."/>
            <person name="Clifton S."/>
            <person name="Fulton B."/>
            <person name="Xu J."/>
            <person name="Minx P."/>
            <person name="Pepin K.H."/>
            <person name="Johnson M."/>
            <person name="Thiruvilangam P."/>
            <person name="Bhonagiri V."/>
            <person name="Nash W.E."/>
            <person name="Mardis E.R."/>
            <person name="Wilson R.K."/>
        </authorList>
    </citation>
    <scope>NUCLEOTIDE SEQUENCE [LARGE SCALE GENOMIC DNA]</scope>
    <source>
        <strain evidence="2">DSM 17135 / JCM 12973 / M2</strain>
    </source>
</reference>
<dbReference type="RefSeq" id="WP_007558460.1">
    <property type="nucleotide sequence ID" value="NZ_DS990119.1"/>
</dbReference>
<gene>
    <name evidence="1" type="ORF">BACPLE_00902</name>
</gene>
<dbReference type="Pfam" id="PF13715">
    <property type="entry name" value="CarbopepD_reg_2"/>
    <property type="match status" value="1"/>
</dbReference>
<reference evidence="1 2" key="1">
    <citation type="submission" date="2008-08" db="EMBL/GenBank/DDBJ databases">
        <title>Draft genome sequence of Bacteroides plebeius (DSM 17135).</title>
        <authorList>
            <person name="Sudarsanam P."/>
            <person name="Ley R."/>
            <person name="Guruge J."/>
            <person name="Turnbaugh P.J."/>
            <person name="Mahowald M."/>
            <person name="Liep D."/>
            <person name="Gordon J."/>
        </authorList>
    </citation>
    <scope>NUCLEOTIDE SEQUENCE [LARGE SCALE GENOMIC DNA]</scope>
    <source>
        <strain evidence="2">DSM 17135 / JCM 12973 / M2</strain>
    </source>
</reference>
<protein>
    <recommendedName>
        <fullName evidence="3">Carboxypeptidase-like regulatory domain-containing protein</fullName>
    </recommendedName>
</protein>
<dbReference type="eggNOG" id="COG4775">
    <property type="taxonomic scope" value="Bacteria"/>
</dbReference>
<dbReference type="EMBL" id="ABQC02000012">
    <property type="protein sequence ID" value="EDY96459.1"/>
    <property type="molecule type" value="Genomic_DNA"/>
</dbReference>
<dbReference type="SUPFAM" id="SSF49464">
    <property type="entry name" value="Carboxypeptidase regulatory domain-like"/>
    <property type="match status" value="1"/>
</dbReference>
<proteinExistence type="predicted"/>
<dbReference type="Proteomes" id="UP000003452">
    <property type="component" value="Unassembled WGS sequence"/>
</dbReference>
<dbReference type="GeneID" id="43183446"/>
<dbReference type="InterPro" id="IPR043741">
    <property type="entry name" value="DUF5686"/>
</dbReference>
<dbReference type="HOGENOM" id="CLU_015931_2_0_10"/>
<accession>B5CW12</accession>